<dbReference type="PANTHER" id="PTHR30537:SF5">
    <property type="entry name" value="HTH-TYPE TRANSCRIPTIONAL ACTIVATOR TTDR-RELATED"/>
    <property type="match status" value="1"/>
</dbReference>
<dbReference type="InterPro" id="IPR036390">
    <property type="entry name" value="WH_DNA-bd_sf"/>
</dbReference>
<protein>
    <submittedName>
        <fullName evidence="6">LysR family transcriptional regulator</fullName>
    </submittedName>
</protein>
<organism evidence="6 7">
    <name type="scientific">Sphingomonas oryzagri</name>
    <dbReference type="NCBI Taxonomy" id="3042314"/>
    <lineage>
        <taxon>Bacteria</taxon>
        <taxon>Pseudomonadati</taxon>
        <taxon>Pseudomonadota</taxon>
        <taxon>Alphaproteobacteria</taxon>
        <taxon>Sphingomonadales</taxon>
        <taxon>Sphingomonadaceae</taxon>
        <taxon>Sphingomonas</taxon>
    </lineage>
</organism>
<keyword evidence="4" id="KW-0804">Transcription</keyword>
<dbReference type="Pfam" id="PF03466">
    <property type="entry name" value="LysR_substrate"/>
    <property type="match status" value="1"/>
</dbReference>
<reference evidence="6" key="1">
    <citation type="submission" date="2023-04" db="EMBL/GenBank/DDBJ databases">
        <title>Sphingomonas sp. MAHUQ-71 isolated from rice field.</title>
        <authorList>
            <person name="Huq M.A."/>
        </authorList>
    </citation>
    <scope>NUCLEOTIDE SEQUENCE</scope>
    <source>
        <strain evidence="6">MAHUQ-71</strain>
    </source>
</reference>
<keyword evidence="2" id="KW-0805">Transcription regulation</keyword>
<gene>
    <name evidence="6" type="ORF">QGN17_06105</name>
</gene>
<dbReference type="PANTHER" id="PTHR30537">
    <property type="entry name" value="HTH-TYPE TRANSCRIPTIONAL REGULATOR"/>
    <property type="match status" value="1"/>
</dbReference>
<dbReference type="InterPro" id="IPR058163">
    <property type="entry name" value="LysR-type_TF_proteobact-type"/>
</dbReference>
<evidence type="ECO:0000256" key="2">
    <source>
        <dbReference type="ARBA" id="ARBA00023015"/>
    </source>
</evidence>
<evidence type="ECO:0000256" key="4">
    <source>
        <dbReference type="ARBA" id="ARBA00023163"/>
    </source>
</evidence>
<comment type="caution">
    <text evidence="6">The sequence shown here is derived from an EMBL/GenBank/DDBJ whole genome shotgun (WGS) entry which is preliminary data.</text>
</comment>
<dbReference type="EMBL" id="JARYGZ010000001">
    <property type="protein sequence ID" value="MDH7638297.1"/>
    <property type="molecule type" value="Genomic_DNA"/>
</dbReference>
<dbReference type="SUPFAM" id="SSF53850">
    <property type="entry name" value="Periplasmic binding protein-like II"/>
    <property type="match status" value="1"/>
</dbReference>
<proteinExistence type="inferred from homology"/>
<dbReference type="InterPro" id="IPR036388">
    <property type="entry name" value="WH-like_DNA-bd_sf"/>
</dbReference>
<comment type="similarity">
    <text evidence="1">Belongs to the LysR transcriptional regulatory family.</text>
</comment>
<dbReference type="Proteomes" id="UP001160625">
    <property type="component" value="Unassembled WGS sequence"/>
</dbReference>
<name>A0ABT6MZR3_9SPHN</name>
<dbReference type="Pfam" id="PF00126">
    <property type="entry name" value="HTH_1"/>
    <property type="match status" value="1"/>
</dbReference>
<dbReference type="RefSeq" id="WP_281043606.1">
    <property type="nucleotide sequence ID" value="NZ_JARYGZ010000001.1"/>
</dbReference>
<dbReference type="SUPFAM" id="SSF46785">
    <property type="entry name" value="Winged helix' DNA-binding domain"/>
    <property type="match status" value="1"/>
</dbReference>
<dbReference type="Gene3D" id="1.10.10.10">
    <property type="entry name" value="Winged helix-like DNA-binding domain superfamily/Winged helix DNA-binding domain"/>
    <property type="match status" value="1"/>
</dbReference>
<dbReference type="Gene3D" id="3.40.190.290">
    <property type="match status" value="1"/>
</dbReference>
<evidence type="ECO:0000256" key="1">
    <source>
        <dbReference type="ARBA" id="ARBA00009437"/>
    </source>
</evidence>
<dbReference type="InterPro" id="IPR000847">
    <property type="entry name" value="LysR_HTH_N"/>
</dbReference>
<feature type="domain" description="HTH lysR-type" evidence="5">
    <location>
        <begin position="1"/>
        <end position="59"/>
    </location>
</feature>
<dbReference type="PROSITE" id="PS50931">
    <property type="entry name" value="HTH_LYSR"/>
    <property type="match status" value="1"/>
</dbReference>
<evidence type="ECO:0000313" key="6">
    <source>
        <dbReference type="EMBL" id="MDH7638297.1"/>
    </source>
</evidence>
<accession>A0ABT6MZR3</accession>
<evidence type="ECO:0000313" key="7">
    <source>
        <dbReference type="Proteomes" id="UP001160625"/>
    </source>
</evidence>
<dbReference type="InterPro" id="IPR005119">
    <property type="entry name" value="LysR_subst-bd"/>
</dbReference>
<sequence length="295" mass="31760">MEELRALRTFIAVAEHRSFAEAARRLHLSPTTVTRTIASLEASLGLALLVRTTRSVRLTEEGGQFLDRCRAGIAEIDGAFETARGGSVTPRGTLTVTAPVMFGRLHILPIIVELIERHPGLNVRLLLLDRVVRLVEEGIDVAVRIADLPDSALHMMKIGEVRRVLSASPAYLHAKGEPMQAADLRRHQLIAVENEAGAQGAWEGDHGKGLRGPARLSVNSVEAGIDAAVAGLGIVRTLSYQVAGHLSAGRLRQIGMDAGSLALPVSLLFQSGRRNTPNIRVFADLARERLRGAAL</sequence>
<keyword evidence="3" id="KW-0238">DNA-binding</keyword>
<evidence type="ECO:0000259" key="5">
    <source>
        <dbReference type="PROSITE" id="PS50931"/>
    </source>
</evidence>
<keyword evidence="7" id="KW-1185">Reference proteome</keyword>
<evidence type="ECO:0000256" key="3">
    <source>
        <dbReference type="ARBA" id="ARBA00023125"/>
    </source>
</evidence>